<evidence type="ECO:0000313" key="1">
    <source>
        <dbReference type="EMBL" id="KAF0041330.1"/>
    </source>
</evidence>
<comment type="caution">
    <text evidence="1">The sequence shown here is derived from an EMBL/GenBank/DDBJ whole genome shotgun (WGS) entry which is preliminary data.</text>
</comment>
<sequence length="66" mass="7636">MNGAPTRHPLTVPLLDTRNRVKFSDELLVASSEFTVIDLHTTSEENENNWSNYTLGKKIIREEIHR</sequence>
<name>A0A6A4TBZ1_SCOMX</name>
<accession>A0A6A4TBZ1</accession>
<proteinExistence type="predicted"/>
<protein>
    <submittedName>
        <fullName evidence="1">Uncharacterized protein</fullName>
    </submittedName>
</protein>
<evidence type="ECO:0000313" key="2">
    <source>
        <dbReference type="Proteomes" id="UP000438429"/>
    </source>
</evidence>
<dbReference type="EMBL" id="VEVO01000006">
    <property type="protein sequence ID" value="KAF0041330.1"/>
    <property type="molecule type" value="Genomic_DNA"/>
</dbReference>
<dbReference type="Proteomes" id="UP000438429">
    <property type="component" value="Unassembled WGS sequence"/>
</dbReference>
<reference evidence="1 2" key="1">
    <citation type="submission" date="2019-06" db="EMBL/GenBank/DDBJ databases">
        <title>Draft genomes of female and male turbot (Scophthalmus maximus).</title>
        <authorList>
            <person name="Xu H."/>
            <person name="Xu X.-W."/>
            <person name="Shao C."/>
            <person name="Chen S."/>
        </authorList>
    </citation>
    <scope>NUCLEOTIDE SEQUENCE [LARGE SCALE GENOMIC DNA]</scope>
    <source>
        <strain evidence="1">Ysfricsl-2016a</strain>
        <tissue evidence="1">Blood</tissue>
    </source>
</reference>
<gene>
    <name evidence="1" type="ORF">F2P81_007228</name>
</gene>
<organism evidence="1 2">
    <name type="scientific">Scophthalmus maximus</name>
    <name type="common">Turbot</name>
    <name type="synonym">Psetta maxima</name>
    <dbReference type="NCBI Taxonomy" id="52904"/>
    <lineage>
        <taxon>Eukaryota</taxon>
        <taxon>Metazoa</taxon>
        <taxon>Chordata</taxon>
        <taxon>Craniata</taxon>
        <taxon>Vertebrata</taxon>
        <taxon>Euteleostomi</taxon>
        <taxon>Actinopterygii</taxon>
        <taxon>Neopterygii</taxon>
        <taxon>Teleostei</taxon>
        <taxon>Neoteleostei</taxon>
        <taxon>Acanthomorphata</taxon>
        <taxon>Carangaria</taxon>
        <taxon>Pleuronectiformes</taxon>
        <taxon>Pleuronectoidei</taxon>
        <taxon>Scophthalmidae</taxon>
        <taxon>Scophthalmus</taxon>
    </lineage>
</organism>
<dbReference type="AlphaFoldDB" id="A0A6A4TBZ1"/>